<reference evidence="3" key="1">
    <citation type="journal article" date="2015" name="Nat. Plants">
        <title>Genome expansion of Arabis alpina linked with retrotransposition and reduced symmetric DNA methylation.</title>
        <authorList>
            <person name="Willing E.M."/>
            <person name="Rawat V."/>
            <person name="Mandakova T."/>
            <person name="Maumus F."/>
            <person name="James G.V."/>
            <person name="Nordstroem K.J."/>
            <person name="Becker C."/>
            <person name="Warthmann N."/>
            <person name="Chica C."/>
            <person name="Szarzynska B."/>
            <person name="Zytnicki M."/>
            <person name="Albani M.C."/>
            <person name="Kiefer C."/>
            <person name="Bergonzi S."/>
            <person name="Castaings L."/>
            <person name="Mateos J.L."/>
            <person name="Berns M.C."/>
            <person name="Bujdoso N."/>
            <person name="Piofczyk T."/>
            <person name="de Lorenzo L."/>
            <person name="Barrero-Sicilia C."/>
            <person name="Mateos I."/>
            <person name="Piednoel M."/>
            <person name="Hagmann J."/>
            <person name="Chen-Min-Tao R."/>
            <person name="Iglesias-Fernandez R."/>
            <person name="Schuster S.C."/>
            <person name="Alonso-Blanco C."/>
            <person name="Roudier F."/>
            <person name="Carbonero P."/>
            <person name="Paz-Ares J."/>
            <person name="Davis S.J."/>
            <person name="Pecinka A."/>
            <person name="Quesneville H."/>
            <person name="Colot V."/>
            <person name="Lysak M.A."/>
            <person name="Weigel D."/>
            <person name="Coupland G."/>
            <person name="Schneeberger K."/>
        </authorList>
    </citation>
    <scope>NUCLEOTIDE SEQUENCE [LARGE SCALE GENOMIC DNA]</scope>
    <source>
        <strain evidence="3">cv. Pajares</strain>
    </source>
</reference>
<dbReference type="EMBL" id="CM002874">
    <property type="protein sequence ID" value="KFK31303.1"/>
    <property type="molecule type" value="Genomic_DNA"/>
</dbReference>
<evidence type="ECO:0000313" key="3">
    <source>
        <dbReference type="Proteomes" id="UP000029120"/>
    </source>
</evidence>
<dbReference type="OrthoDB" id="1114316at2759"/>
<feature type="region of interest" description="Disordered" evidence="1">
    <location>
        <begin position="545"/>
        <end position="590"/>
    </location>
</feature>
<feature type="region of interest" description="Disordered" evidence="1">
    <location>
        <begin position="304"/>
        <end position="346"/>
    </location>
</feature>
<sequence>MTKGFESLSTSFTPERKANLNVDHETPPVNFDPSSFSTGIEASSSRFASVYANTSEQTSVNLEASISFVDTSDRMGSRSGEQDPYEQIDQEYDPQGQIVQEILAIQFDTYKISPSLSDERSLDSMKRVCHISEELEFLAPMSHERPWDCPTSYSALTFQSKIPHPPTSPLANLPFGEDLNRIRAVNHHWDDLSYTLPHPPTSPLANLPFGEDLNRIRAVNHHWDDLSYTRIRRARDRLDIRNSEYWVADMRGATPGIDAFNTPSIPIRPRKSRRLSELSNRSEAEVTVDPSAVIPSVTDAADMQRTDDASARGSVHGESNEPKGRDYVFRSNGKGKVDPVDKKAEKKRITAKLKPTSKGERFPPSGSVELVKSFRLKHPLLKVWVSHLLLLFLLSTPATTSLVRMKWKCNDEKTGSRLLRPAPMWMRHEEKQRLEDEVKKRDVHLEAASAAIVELRANPEKSRFTEDCLRKERDGARRRADEIASAHHAQEEVKAQLYYRRGAQISLEKMVKAEYKLPPGLLENYAKEEKEYLAKVESLAADSLGDDILFPTPPPPPAGPPRDSLSQVPEGISEHGSFLSPQDNQDGDLV</sequence>
<gene>
    <name evidence="2" type="ordered locus">AALP_Aa6g095300</name>
</gene>
<protein>
    <submittedName>
        <fullName evidence="2">Uncharacterized protein</fullName>
    </submittedName>
</protein>
<keyword evidence="3" id="KW-1185">Reference proteome</keyword>
<feature type="compositionally biased region" description="Basic and acidic residues" evidence="1">
    <location>
        <begin position="318"/>
        <end position="328"/>
    </location>
</feature>
<feature type="compositionally biased region" description="Basic and acidic residues" evidence="1">
    <location>
        <begin position="14"/>
        <end position="26"/>
    </location>
</feature>
<dbReference type="Proteomes" id="UP000029120">
    <property type="component" value="Chromosome 6"/>
</dbReference>
<dbReference type="AlphaFoldDB" id="A0A087GN51"/>
<name>A0A087GN51_ARAAL</name>
<feature type="compositionally biased region" description="Pro residues" evidence="1">
    <location>
        <begin position="551"/>
        <end position="560"/>
    </location>
</feature>
<organism evidence="2 3">
    <name type="scientific">Arabis alpina</name>
    <name type="common">Alpine rock-cress</name>
    <dbReference type="NCBI Taxonomy" id="50452"/>
    <lineage>
        <taxon>Eukaryota</taxon>
        <taxon>Viridiplantae</taxon>
        <taxon>Streptophyta</taxon>
        <taxon>Embryophyta</taxon>
        <taxon>Tracheophyta</taxon>
        <taxon>Spermatophyta</taxon>
        <taxon>Magnoliopsida</taxon>
        <taxon>eudicotyledons</taxon>
        <taxon>Gunneridae</taxon>
        <taxon>Pentapetalae</taxon>
        <taxon>rosids</taxon>
        <taxon>malvids</taxon>
        <taxon>Brassicales</taxon>
        <taxon>Brassicaceae</taxon>
        <taxon>Arabideae</taxon>
        <taxon>Arabis</taxon>
    </lineage>
</organism>
<accession>A0A087GN51</accession>
<feature type="compositionally biased region" description="Basic and acidic residues" evidence="1">
    <location>
        <begin position="335"/>
        <end position="346"/>
    </location>
</feature>
<proteinExistence type="predicted"/>
<dbReference type="Gramene" id="KFK31303">
    <property type="protein sequence ID" value="KFK31303"/>
    <property type="gene ID" value="AALP_AA6G095300"/>
</dbReference>
<evidence type="ECO:0000313" key="2">
    <source>
        <dbReference type="EMBL" id="KFK31303.1"/>
    </source>
</evidence>
<evidence type="ECO:0000256" key="1">
    <source>
        <dbReference type="SAM" id="MobiDB-lite"/>
    </source>
</evidence>
<feature type="region of interest" description="Disordered" evidence="1">
    <location>
        <begin position="1"/>
        <end position="35"/>
    </location>
</feature>